<evidence type="ECO:0000313" key="2">
    <source>
        <dbReference type="Proteomes" id="UP000735302"/>
    </source>
</evidence>
<comment type="caution">
    <text evidence="1">The sequence shown here is derived from an EMBL/GenBank/DDBJ whole genome shotgun (WGS) entry which is preliminary data.</text>
</comment>
<reference evidence="1 2" key="1">
    <citation type="journal article" date="2021" name="Elife">
        <title>Chloroplast acquisition without the gene transfer in kleptoplastic sea slugs, Plakobranchus ocellatus.</title>
        <authorList>
            <person name="Maeda T."/>
            <person name="Takahashi S."/>
            <person name="Yoshida T."/>
            <person name="Shimamura S."/>
            <person name="Takaki Y."/>
            <person name="Nagai Y."/>
            <person name="Toyoda A."/>
            <person name="Suzuki Y."/>
            <person name="Arimoto A."/>
            <person name="Ishii H."/>
            <person name="Satoh N."/>
            <person name="Nishiyama T."/>
            <person name="Hasebe M."/>
            <person name="Maruyama T."/>
            <person name="Minagawa J."/>
            <person name="Obokata J."/>
            <person name="Shigenobu S."/>
        </authorList>
    </citation>
    <scope>NUCLEOTIDE SEQUENCE [LARGE SCALE GENOMIC DNA]</scope>
</reference>
<evidence type="ECO:0000313" key="1">
    <source>
        <dbReference type="EMBL" id="GFO38066.1"/>
    </source>
</evidence>
<protein>
    <submittedName>
        <fullName evidence="1">Uncharacterized protein</fullName>
    </submittedName>
</protein>
<name>A0AAV4D1K7_9GAST</name>
<organism evidence="1 2">
    <name type="scientific">Plakobranchus ocellatus</name>
    <dbReference type="NCBI Taxonomy" id="259542"/>
    <lineage>
        <taxon>Eukaryota</taxon>
        <taxon>Metazoa</taxon>
        <taxon>Spiralia</taxon>
        <taxon>Lophotrochozoa</taxon>
        <taxon>Mollusca</taxon>
        <taxon>Gastropoda</taxon>
        <taxon>Heterobranchia</taxon>
        <taxon>Euthyneura</taxon>
        <taxon>Panpulmonata</taxon>
        <taxon>Sacoglossa</taxon>
        <taxon>Placobranchoidea</taxon>
        <taxon>Plakobranchidae</taxon>
        <taxon>Plakobranchus</taxon>
    </lineage>
</organism>
<dbReference type="AlphaFoldDB" id="A0AAV4D1K7"/>
<keyword evidence="2" id="KW-1185">Reference proteome</keyword>
<sequence length="137" mass="15962">MKPKTPRQIQPLTSHFCRAQLTLPTHISPSTFCDSRFFCLSTITQRKNNLTCMKPKIPRQIQPLTSHFCRAQLTLPIHISPSTFCDSRFFCLSNHARKQKRTLIQPYDNTCTLKHSYYIVTKLPHFVLYTAIHTSRP</sequence>
<gene>
    <name evidence="1" type="ORF">PoB_006457100</name>
</gene>
<dbReference type="EMBL" id="BLXT01007309">
    <property type="protein sequence ID" value="GFO38066.1"/>
    <property type="molecule type" value="Genomic_DNA"/>
</dbReference>
<proteinExistence type="predicted"/>
<accession>A0AAV4D1K7</accession>
<dbReference type="Proteomes" id="UP000735302">
    <property type="component" value="Unassembled WGS sequence"/>
</dbReference>